<feature type="transmembrane region" description="Helical" evidence="3">
    <location>
        <begin position="236"/>
        <end position="254"/>
    </location>
</feature>
<dbReference type="Proteomes" id="UP000799750">
    <property type="component" value="Unassembled WGS sequence"/>
</dbReference>
<dbReference type="PANTHER" id="PTHR11360:SF302">
    <property type="entry name" value="MAJOR FACILITATOR SUPERFAMILY (MFS) PROFILE DOMAIN-CONTAINING PROTEIN"/>
    <property type="match status" value="1"/>
</dbReference>
<dbReference type="GO" id="GO:0016020">
    <property type="term" value="C:membrane"/>
    <property type="evidence" value="ECO:0007669"/>
    <property type="project" value="UniProtKB-SubCell"/>
</dbReference>
<accession>A0A6A6QZQ9</accession>
<evidence type="ECO:0000256" key="1">
    <source>
        <dbReference type="ARBA" id="ARBA00004141"/>
    </source>
</evidence>
<dbReference type="EMBL" id="MU004186">
    <property type="protein sequence ID" value="KAF2497978.1"/>
    <property type="molecule type" value="Genomic_DNA"/>
</dbReference>
<feature type="transmembrane region" description="Helical" evidence="3">
    <location>
        <begin position="204"/>
        <end position="224"/>
    </location>
</feature>
<organism evidence="4 5">
    <name type="scientific">Lophium mytilinum</name>
    <dbReference type="NCBI Taxonomy" id="390894"/>
    <lineage>
        <taxon>Eukaryota</taxon>
        <taxon>Fungi</taxon>
        <taxon>Dikarya</taxon>
        <taxon>Ascomycota</taxon>
        <taxon>Pezizomycotina</taxon>
        <taxon>Dothideomycetes</taxon>
        <taxon>Pleosporomycetidae</taxon>
        <taxon>Mytilinidiales</taxon>
        <taxon>Mytilinidiaceae</taxon>
        <taxon>Lophium</taxon>
    </lineage>
</organism>
<evidence type="ECO:0000313" key="5">
    <source>
        <dbReference type="Proteomes" id="UP000799750"/>
    </source>
</evidence>
<keyword evidence="3" id="KW-0812">Transmembrane</keyword>
<reference evidence="4" key="1">
    <citation type="journal article" date="2020" name="Stud. Mycol.">
        <title>101 Dothideomycetes genomes: a test case for predicting lifestyles and emergence of pathogens.</title>
        <authorList>
            <person name="Haridas S."/>
            <person name="Albert R."/>
            <person name="Binder M."/>
            <person name="Bloem J."/>
            <person name="Labutti K."/>
            <person name="Salamov A."/>
            <person name="Andreopoulos B."/>
            <person name="Baker S."/>
            <person name="Barry K."/>
            <person name="Bills G."/>
            <person name="Bluhm B."/>
            <person name="Cannon C."/>
            <person name="Castanera R."/>
            <person name="Culley D."/>
            <person name="Daum C."/>
            <person name="Ezra D."/>
            <person name="Gonzalez J."/>
            <person name="Henrissat B."/>
            <person name="Kuo A."/>
            <person name="Liang C."/>
            <person name="Lipzen A."/>
            <person name="Lutzoni F."/>
            <person name="Magnuson J."/>
            <person name="Mondo S."/>
            <person name="Nolan M."/>
            <person name="Ohm R."/>
            <person name="Pangilinan J."/>
            <person name="Park H.-J."/>
            <person name="Ramirez L."/>
            <person name="Alfaro M."/>
            <person name="Sun H."/>
            <person name="Tritt A."/>
            <person name="Yoshinaga Y."/>
            <person name="Zwiers L.-H."/>
            <person name="Turgeon B."/>
            <person name="Goodwin S."/>
            <person name="Spatafora J."/>
            <person name="Crous P."/>
            <person name="Grigoriev I."/>
        </authorList>
    </citation>
    <scope>NUCLEOTIDE SEQUENCE</scope>
    <source>
        <strain evidence="4">CBS 269.34</strain>
    </source>
</reference>
<feature type="transmembrane region" description="Helical" evidence="3">
    <location>
        <begin position="342"/>
        <end position="360"/>
    </location>
</feature>
<feature type="transmembrane region" description="Helical" evidence="3">
    <location>
        <begin position="300"/>
        <end position="322"/>
    </location>
</feature>
<evidence type="ECO:0000256" key="2">
    <source>
        <dbReference type="ARBA" id="ARBA00006727"/>
    </source>
</evidence>
<feature type="transmembrane region" description="Helical" evidence="3">
    <location>
        <begin position="69"/>
        <end position="90"/>
    </location>
</feature>
<dbReference type="InterPro" id="IPR011701">
    <property type="entry name" value="MFS"/>
</dbReference>
<feature type="transmembrane region" description="Helical" evidence="3">
    <location>
        <begin position="133"/>
        <end position="154"/>
    </location>
</feature>
<feature type="transmembrane region" description="Helical" evidence="3">
    <location>
        <begin position="266"/>
        <end position="288"/>
    </location>
</feature>
<dbReference type="Pfam" id="PF07690">
    <property type="entry name" value="MFS_1"/>
    <property type="match status" value="1"/>
</dbReference>
<feature type="transmembrane region" description="Helical" evidence="3">
    <location>
        <begin position="175"/>
        <end position="192"/>
    </location>
</feature>
<keyword evidence="5" id="KW-1185">Reference proteome</keyword>
<feature type="transmembrane region" description="Helical" evidence="3">
    <location>
        <begin position="44"/>
        <end position="63"/>
    </location>
</feature>
<protein>
    <submittedName>
        <fullName evidence="4">MFS general substrate transporter</fullName>
    </submittedName>
</protein>
<feature type="transmembrane region" description="Helical" evidence="3">
    <location>
        <begin position="12"/>
        <end position="32"/>
    </location>
</feature>
<proteinExistence type="inferred from homology"/>
<gene>
    <name evidence="4" type="ORF">BU16DRAFT_559699</name>
</gene>
<dbReference type="OrthoDB" id="6499973at2759"/>
<dbReference type="AlphaFoldDB" id="A0A6A6QZQ9"/>
<dbReference type="InterPro" id="IPR036259">
    <property type="entry name" value="MFS_trans_sf"/>
</dbReference>
<sequence length="390" mass="42002">MRPDEARNRAAIGAIGSLASDGLLTVFAFMFTPYLENRAGIRRILVVGNAMFSLGLGLAAASTRYWQVVLTQGLIGGIGSGLVQMPLIMLVPEYFSNRPGKAMGAVTCAGSLGGLTYTPLIQLMLENIGTRKTLGVLCATNAAVLAIATTFAQGPRKFAKRSTCRVPWPRFKEPIFLLAVLMTLFNALSISTPLQYGPDFSQSLGFSTTTAATLLAIHIGIGSFSRMLIGHFGDKIGYMNTLILGMAVTSLATWTFWLEAALNQIAWPWCVFIACHGSAGTVYSTLFTSLSVQLFGNENYIAVSGILGCARGIGYVAGSPLAGLILGEAQDHDKSSKDFKAMIIWTACLLSGCTVCLVVIQRIEARKRYRKWKVSYAREAQPLERAVESK</sequence>
<dbReference type="SUPFAM" id="SSF103473">
    <property type="entry name" value="MFS general substrate transporter"/>
    <property type="match status" value="1"/>
</dbReference>
<keyword evidence="3" id="KW-0472">Membrane</keyword>
<comment type="similarity">
    <text evidence="2">Belongs to the major facilitator superfamily. Monocarboxylate porter (TC 2.A.1.13) family.</text>
</comment>
<dbReference type="PANTHER" id="PTHR11360">
    <property type="entry name" value="MONOCARBOXYLATE TRANSPORTER"/>
    <property type="match status" value="1"/>
</dbReference>
<dbReference type="Gene3D" id="1.20.1250.20">
    <property type="entry name" value="MFS general substrate transporter like domains"/>
    <property type="match status" value="2"/>
</dbReference>
<keyword evidence="3" id="KW-1133">Transmembrane helix</keyword>
<evidence type="ECO:0000313" key="4">
    <source>
        <dbReference type="EMBL" id="KAF2497978.1"/>
    </source>
</evidence>
<comment type="subcellular location">
    <subcellularLocation>
        <location evidence="1">Membrane</location>
        <topology evidence="1">Multi-pass membrane protein</topology>
    </subcellularLocation>
</comment>
<name>A0A6A6QZQ9_9PEZI</name>
<dbReference type="GO" id="GO:0022857">
    <property type="term" value="F:transmembrane transporter activity"/>
    <property type="evidence" value="ECO:0007669"/>
    <property type="project" value="InterPro"/>
</dbReference>
<evidence type="ECO:0000256" key="3">
    <source>
        <dbReference type="SAM" id="Phobius"/>
    </source>
</evidence>
<dbReference type="InterPro" id="IPR050327">
    <property type="entry name" value="Proton-linked_MCT"/>
</dbReference>